<evidence type="ECO:0000313" key="3">
    <source>
        <dbReference type="Proteomes" id="UP000800200"/>
    </source>
</evidence>
<dbReference type="SUPFAM" id="SSF53474">
    <property type="entry name" value="alpha/beta-Hydrolases"/>
    <property type="match status" value="1"/>
</dbReference>
<accession>A0A6A6EY83</accession>
<dbReference type="InterPro" id="IPR013094">
    <property type="entry name" value="AB_hydrolase_3"/>
</dbReference>
<dbReference type="GO" id="GO:0016787">
    <property type="term" value="F:hydrolase activity"/>
    <property type="evidence" value="ECO:0007669"/>
    <property type="project" value="InterPro"/>
</dbReference>
<keyword evidence="3" id="KW-1185">Reference proteome</keyword>
<dbReference type="AlphaFoldDB" id="A0A6A6EY83"/>
<evidence type="ECO:0000259" key="1">
    <source>
        <dbReference type="Pfam" id="PF07859"/>
    </source>
</evidence>
<evidence type="ECO:0000313" key="2">
    <source>
        <dbReference type="EMBL" id="KAF2195779.1"/>
    </source>
</evidence>
<organism evidence="2 3">
    <name type="scientific">Zopfia rhizophila CBS 207.26</name>
    <dbReference type="NCBI Taxonomy" id="1314779"/>
    <lineage>
        <taxon>Eukaryota</taxon>
        <taxon>Fungi</taxon>
        <taxon>Dikarya</taxon>
        <taxon>Ascomycota</taxon>
        <taxon>Pezizomycotina</taxon>
        <taxon>Dothideomycetes</taxon>
        <taxon>Dothideomycetes incertae sedis</taxon>
        <taxon>Zopfiaceae</taxon>
        <taxon>Zopfia</taxon>
    </lineage>
</organism>
<dbReference type="OrthoDB" id="19653at2759"/>
<dbReference type="InterPro" id="IPR029058">
    <property type="entry name" value="AB_hydrolase_fold"/>
</dbReference>
<protein>
    <recommendedName>
        <fullName evidence="1">Alpha/beta hydrolase fold-3 domain-containing protein</fullName>
    </recommendedName>
</protein>
<sequence length="106" mass="11738">MPNYLLLAEHSDDDILEDLVDFWRWFKTNLTSFVNSKSPVPITLDFDRLVVPGESAGGYMAVQSALTTPKGLIKAMLLQYPMPCSLGCQLKVLKSSINISHPLRAG</sequence>
<feature type="domain" description="Alpha/beta hydrolase fold-3" evidence="1">
    <location>
        <begin position="2"/>
        <end position="82"/>
    </location>
</feature>
<gene>
    <name evidence="2" type="ORF">K469DRAFT_699407</name>
</gene>
<proteinExistence type="predicted"/>
<name>A0A6A6EY83_9PEZI</name>
<dbReference type="Gene3D" id="3.40.50.1820">
    <property type="entry name" value="alpha/beta hydrolase"/>
    <property type="match status" value="1"/>
</dbReference>
<dbReference type="Pfam" id="PF07859">
    <property type="entry name" value="Abhydrolase_3"/>
    <property type="match status" value="1"/>
</dbReference>
<dbReference type="EMBL" id="ML994610">
    <property type="protein sequence ID" value="KAF2195779.1"/>
    <property type="molecule type" value="Genomic_DNA"/>
</dbReference>
<reference evidence="2" key="1">
    <citation type="journal article" date="2020" name="Stud. Mycol.">
        <title>101 Dothideomycetes genomes: a test case for predicting lifestyles and emergence of pathogens.</title>
        <authorList>
            <person name="Haridas S."/>
            <person name="Albert R."/>
            <person name="Binder M."/>
            <person name="Bloem J."/>
            <person name="Labutti K."/>
            <person name="Salamov A."/>
            <person name="Andreopoulos B."/>
            <person name="Baker S."/>
            <person name="Barry K."/>
            <person name="Bills G."/>
            <person name="Bluhm B."/>
            <person name="Cannon C."/>
            <person name="Castanera R."/>
            <person name="Culley D."/>
            <person name="Daum C."/>
            <person name="Ezra D."/>
            <person name="Gonzalez J."/>
            <person name="Henrissat B."/>
            <person name="Kuo A."/>
            <person name="Liang C."/>
            <person name="Lipzen A."/>
            <person name="Lutzoni F."/>
            <person name="Magnuson J."/>
            <person name="Mondo S."/>
            <person name="Nolan M."/>
            <person name="Ohm R."/>
            <person name="Pangilinan J."/>
            <person name="Park H.-J."/>
            <person name="Ramirez L."/>
            <person name="Alfaro M."/>
            <person name="Sun H."/>
            <person name="Tritt A."/>
            <person name="Yoshinaga Y."/>
            <person name="Zwiers L.-H."/>
            <person name="Turgeon B."/>
            <person name="Goodwin S."/>
            <person name="Spatafora J."/>
            <person name="Crous P."/>
            <person name="Grigoriev I."/>
        </authorList>
    </citation>
    <scope>NUCLEOTIDE SEQUENCE</scope>
    <source>
        <strain evidence="2">CBS 207.26</strain>
    </source>
</reference>
<dbReference type="Proteomes" id="UP000800200">
    <property type="component" value="Unassembled WGS sequence"/>
</dbReference>